<evidence type="ECO:0000313" key="3">
    <source>
        <dbReference type="Proteomes" id="UP000198948"/>
    </source>
</evidence>
<dbReference type="InterPro" id="IPR029491">
    <property type="entry name" value="Helicase_HTH"/>
</dbReference>
<accession>A0A1H9R877</accession>
<feature type="domain" description="Helicase Helix-turn-helix" evidence="1">
    <location>
        <begin position="255"/>
        <end position="342"/>
    </location>
</feature>
<dbReference type="Pfam" id="PF14493">
    <property type="entry name" value="HTH_40"/>
    <property type="match status" value="1"/>
</dbReference>
<organism evidence="2 3">
    <name type="scientific">Isobaculum melis</name>
    <dbReference type="NCBI Taxonomy" id="142588"/>
    <lineage>
        <taxon>Bacteria</taxon>
        <taxon>Bacillati</taxon>
        <taxon>Bacillota</taxon>
        <taxon>Bacilli</taxon>
        <taxon>Lactobacillales</taxon>
        <taxon>Carnobacteriaceae</taxon>
        <taxon>Isobaculum</taxon>
    </lineage>
</organism>
<dbReference type="Proteomes" id="UP000198948">
    <property type="component" value="Unassembled WGS sequence"/>
</dbReference>
<keyword evidence="3" id="KW-1185">Reference proteome</keyword>
<proteinExistence type="predicted"/>
<dbReference type="RefSeq" id="WP_177165664.1">
    <property type="nucleotide sequence ID" value="NZ_FOHA01000003.1"/>
</dbReference>
<gene>
    <name evidence="2" type="ORF">SAMN04488559_103115</name>
</gene>
<evidence type="ECO:0000259" key="1">
    <source>
        <dbReference type="Pfam" id="PF14493"/>
    </source>
</evidence>
<name>A0A1H9R877_9LACT</name>
<reference evidence="2 3" key="1">
    <citation type="submission" date="2016-10" db="EMBL/GenBank/DDBJ databases">
        <authorList>
            <person name="de Groot N.N."/>
        </authorList>
    </citation>
    <scope>NUCLEOTIDE SEQUENCE [LARGE SCALE GENOMIC DNA]</scope>
    <source>
        <strain evidence="2 3">DSM 13760</strain>
    </source>
</reference>
<sequence>MLDFHDATFILQFYDDQQVRKPMTIYHLLRGKRTTSVMHLAEQYGLLPYFNTVTYLNKEKYLATIHELIETGSLLDEAGELRLSQQGCLLRAKQPFQLASYPAINGWQYSHLSQDFYQKFVFIVQICSELSFKESHYLPVERDITRQKWAKRWFMQQEKTELPTRVYHEISQLSAKLTEEEAAIFIFSLTGHQSYGRTTQQLAQRWQKQAFEISWIQLAVVHTFIKEITAKPQNYPILSTLLPSTLAVTKRMNKSAQKTRDLLLEGQTVEAVMQRRGLKQSTILDHIVEIVMIDSTFNIDPFVSKAKQQKISQLMAQEPTLKIKALQAKLPEMSFFELRLVQIRKEVSEAGKD</sequence>
<dbReference type="STRING" id="142588.SAMN04488559_103115"/>
<dbReference type="Gene3D" id="1.10.10.1390">
    <property type="entry name" value="ATP-dependent DNA helicase RecQ"/>
    <property type="match status" value="1"/>
</dbReference>
<evidence type="ECO:0000313" key="2">
    <source>
        <dbReference type="EMBL" id="SER68797.1"/>
    </source>
</evidence>
<dbReference type="AlphaFoldDB" id="A0A1H9R877"/>
<dbReference type="EMBL" id="FOHA01000003">
    <property type="protein sequence ID" value="SER68797.1"/>
    <property type="molecule type" value="Genomic_DNA"/>
</dbReference>
<protein>
    <submittedName>
        <fullName evidence="2">Uncharacterized protein YpbB</fullName>
    </submittedName>
</protein>